<dbReference type="Proteomes" id="UP000578819">
    <property type="component" value="Unassembled WGS sequence"/>
</dbReference>
<keyword evidence="2" id="KW-1133">Transmembrane helix</keyword>
<evidence type="ECO:0000256" key="2">
    <source>
        <dbReference type="SAM" id="Phobius"/>
    </source>
</evidence>
<dbReference type="EMBL" id="JACHJW010000001">
    <property type="protein sequence ID" value="MBB4962045.1"/>
    <property type="molecule type" value="Genomic_DNA"/>
</dbReference>
<protein>
    <recommendedName>
        <fullName evidence="6">LPXTG-motif cell wall anchor domain-containing protein</fullName>
    </recommendedName>
</protein>
<evidence type="ECO:0000313" key="5">
    <source>
        <dbReference type="Proteomes" id="UP000578819"/>
    </source>
</evidence>
<proteinExistence type="predicted"/>
<keyword evidence="2" id="KW-0812">Transmembrane</keyword>
<comment type="caution">
    <text evidence="4">The sequence shown here is derived from an EMBL/GenBank/DDBJ whole genome shotgun (WGS) entry which is preliminary data.</text>
</comment>
<accession>A0A7W7WSE8</accession>
<keyword evidence="3" id="KW-0732">Signal</keyword>
<dbReference type="RefSeq" id="WP_184537989.1">
    <property type="nucleotide sequence ID" value="NZ_JACHJW010000001.1"/>
</dbReference>
<evidence type="ECO:0008006" key="6">
    <source>
        <dbReference type="Google" id="ProtNLM"/>
    </source>
</evidence>
<keyword evidence="5" id="KW-1185">Reference proteome</keyword>
<keyword evidence="2" id="KW-0472">Membrane</keyword>
<evidence type="ECO:0000313" key="4">
    <source>
        <dbReference type="EMBL" id="MBB4962045.1"/>
    </source>
</evidence>
<sequence length="210" mass="22304">MRLSRIITALVAGLVVAGTPTVAGAAQPYPPQPSYPPQPPSLTVNPATINLGRTTTIVGLHFGRNEVVDIVVSRSPLYGAGVLDGRSTQRDDGGTVAMVPVAYEPLRQPTDPDTPPQDDPLEATTDSQGRFKLKFKPHETGNYTLVATGRYSNRSATAHLTVLKPQPQLPVTGTDVGTSVGIGVGLVAVGAFLLMLTFAWRRRSRVVARQ</sequence>
<feature type="chain" id="PRO_5031556344" description="LPXTG-motif cell wall anchor domain-containing protein" evidence="3">
    <location>
        <begin position="26"/>
        <end position="210"/>
    </location>
</feature>
<evidence type="ECO:0000256" key="3">
    <source>
        <dbReference type="SAM" id="SignalP"/>
    </source>
</evidence>
<reference evidence="4 5" key="1">
    <citation type="submission" date="2020-08" db="EMBL/GenBank/DDBJ databases">
        <title>Sequencing the genomes of 1000 actinobacteria strains.</title>
        <authorList>
            <person name="Klenk H.-P."/>
        </authorList>
    </citation>
    <scope>NUCLEOTIDE SEQUENCE [LARGE SCALE GENOMIC DNA]</scope>
    <source>
        <strain evidence="4 5">DSM 45886</strain>
    </source>
</reference>
<name>A0A7W7WSE8_9ACTN</name>
<evidence type="ECO:0000256" key="1">
    <source>
        <dbReference type="SAM" id="MobiDB-lite"/>
    </source>
</evidence>
<feature type="region of interest" description="Disordered" evidence="1">
    <location>
        <begin position="104"/>
        <end position="128"/>
    </location>
</feature>
<organism evidence="4 5">
    <name type="scientific">Micromonospora polyrhachis</name>
    <dbReference type="NCBI Taxonomy" id="1282883"/>
    <lineage>
        <taxon>Bacteria</taxon>
        <taxon>Bacillati</taxon>
        <taxon>Actinomycetota</taxon>
        <taxon>Actinomycetes</taxon>
        <taxon>Micromonosporales</taxon>
        <taxon>Micromonosporaceae</taxon>
        <taxon>Micromonospora</taxon>
    </lineage>
</organism>
<gene>
    <name evidence="4" type="ORF">FHR38_005778</name>
</gene>
<feature type="signal peptide" evidence="3">
    <location>
        <begin position="1"/>
        <end position="25"/>
    </location>
</feature>
<feature type="transmembrane region" description="Helical" evidence="2">
    <location>
        <begin position="180"/>
        <end position="200"/>
    </location>
</feature>
<dbReference type="AlphaFoldDB" id="A0A7W7WSE8"/>